<evidence type="ECO:0000313" key="2">
    <source>
        <dbReference type="Proteomes" id="UP000887013"/>
    </source>
</evidence>
<dbReference type="AlphaFoldDB" id="A0A8X6UU61"/>
<dbReference type="Proteomes" id="UP000887013">
    <property type="component" value="Unassembled WGS sequence"/>
</dbReference>
<reference evidence="1" key="1">
    <citation type="submission" date="2020-08" db="EMBL/GenBank/DDBJ databases">
        <title>Multicomponent nature underlies the extraordinary mechanical properties of spider dragline silk.</title>
        <authorList>
            <person name="Kono N."/>
            <person name="Nakamura H."/>
            <person name="Mori M."/>
            <person name="Yoshida Y."/>
            <person name="Ohtoshi R."/>
            <person name="Malay A.D."/>
            <person name="Moran D.A.P."/>
            <person name="Tomita M."/>
            <person name="Numata K."/>
            <person name="Arakawa K."/>
        </authorList>
    </citation>
    <scope>NUCLEOTIDE SEQUENCE</scope>
</reference>
<name>A0A8X6UU61_NEPPI</name>
<comment type="caution">
    <text evidence="1">The sequence shown here is derived from an EMBL/GenBank/DDBJ whole genome shotgun (WGS) entry which is preliminary data.</text>
</comment>
<gene>
    <name evidence="1" type="ORF">NPIL_505161</name>
</gene>
<sequence>VLARYGVDGDECQFGRHSGHFRVIQDYRVHHHKIIVELQFDKATLNLSSDNDSKLRCSSTITQCAVLVIFLIKT</sequence>
<proteinExistence type="predicted"/>
<feature type="non-terminal residue" evidence="1">
    <location>
        <position position="1"/>
    </location>
</feature>
<evidence type="ECO:0000313" key="1">
    <source>
        <dbReference type="EMBL" id="GFU49651.1"/>
    </source>
</evidence>
<dbReference type="EMBL" id="BMAW01037740">
    <property type="protein sequence ID" value="GFU49651.1"/>
    <property type="molecule type" value="Genomic_DNA"/>
</dbReference>
<protein>
    <submittedName>
        <fullName evidence="1">Uncharacterized protein</fullName>
    </submittedName>
</protein>
<accession>A0A8X6UU61</accession>
<organism evidence="1 2">
    <name type="scientific">Nephila pilipes</name>
    <name type="common">Giant wood spider</name>
    <name type="synonym">Nephila maculata</name>
    <dbReference type="NCBI Taxonomy" id="299642"/>
    <lineage>
        <taxon>Eukaryota</taxon>
        <taxon>Metazoa</taxon>
        <taxon>Ecdysozoa</taxon>
        <taxon>Arthropoda</taxon>
        <taxon>Chelicerata</taxon>
        <taxon>Arachnida</taxon>
        <taxon>Araneae</taxon>
        <taxon>Araneomorphae</taxon>
        <taxon>Entelegynae</taxon>
        <taxon>Araneoidea</taxon>
        <taxon>Nephilidae</taxon>
        <taxon>Nephila</taxon>
    </lineage>
</organism>
<keyword evidence="2" id="KW-1185">Reference proteome</keyword>